<dbReference type="Proteomes" id="UP000509579">
    <property type="component" value="Chromosome"/>
</dbReference>
<dbReference type="PROSITE" id="PS50887">
    <property type="entry name" value="GGDEF"/>
    <property type="match status" value="1"/>
</dbReference>
<evidence type="ECO:0000259" key="4">
    <source>
        <dbReference type="PROSITE" id="PS50887"/>
    </source>
</evidence>
<dbReference type="EC" id="2.7.7.65" evidence="1"/>
<dbReference type="EMBL" id="CP054840">
    <property type="protein sequence ID" value="QKV54547.1"/>
    <property type="molecule type" value="Genomic_DNA"/>
</dbReference>
<feature type="transmembrane region" description="Helical" evidence="3">
    <location>
        <begin position="227"/>
        <end position="248"/>
    </location>
</feature>
<dbReference type="NCBIfam" id="TIGR00254">
    <property type="entry name" value="GGDEF"/>
    <property type="match status" value="1"/>
</dbReference>
<keyword evidence="3" id="KW-0812">Transmembrane</keyword>
<gene>
    <name evidence="5" type="ORF">HUK68_17545</name>
</gene>
<feature type="transmembrane region" description="Helical" evidence="3">
    <location>
        <begin position="88"/>
        <end position="107"/>
    </location>
</feature>
<sequence>MPRSTFAYSPRPVSLTVYFIGFALCLLLACLTGILARPTGFLSSFWPANGVLLGMLLRWPELAQRTSWLIASAVFVLADLVTGSSLLAAVWLTAANLTGVACGWWFLQRLDTAQLQLRQQTSVLYLLAGCVIAAAGASLVGAGAGVHLFASHWLQSALMWFSTELMNFMLIVPVILSLPECSPRRWLSRVESRVSWKLLLPLLFVLATEYAALALGGPGAMAFSVPALLWCALSYSLFTTALLGLVVCTWKVATLSMGIIDFTPADVELMVSLCFGLTLLSMGPLAVAGAQLQRAEQLQRLNRAASHDSLTDVLARGAFMDQGQRLLERLQHEGSPVAVLMLDLDHFKRVNDSHGHAAGDALLRACAKTMLRVSRPQDLLGRIGGEEFAMLLPGVPAAAAEQIATRICAAVRSQRVALRDGPVLRATVSVGIAWNGGGTAQTLEELLRRADIALYDAKAAGRDGWQRHHASPARAALAAQV</sequence>
<dbReference type="RefSeq" id="WP_175505347.1">
    <property type="nucleotide sequence ID" value="NZ_CP054840.1"/>
</dbReference>
<keyword evidence="3" id="KW-0472">Membrane</keyword>
<dbReference type="PROSITE" id="PS51257">
    <property type="entry name" value="PROKAR_LIPOPROTEIN"/>
    <property type="match status" value="1"/>
</dbReference>
<feature type="transmembrane region" description="Helical" evidence="3">
    <location>
        <begin position="12"/>
        <end position="35"/>
    </location>
</feature>
<name>A0A6N1X5F6_9BURK</name>
<evidence type="ECO:0000256" key="3">
    <source>
        <dbReference type="SAM" id="Phobius"/>
    </source>
</evidence>
<dbReference type="PANTHER" id="PTHR45138">
    <property type="entry name" value="REGULATORY COMPONENTS OF SENSORY TRANSDUCTION SYSTEM"/>
    <property type="match status" value="1"/>
</dbReference>
<proteinExistence type="predicted"/>
<organism evidence="5 6">
    <name type="scientific">Comamonas antarctica</name>
    <dbReference type="NCBI Taxonomy" id="2743470"/>
    <lineage>
        <taxon>Bacteria</taxon>
        <taxon>Pseudomonadati</taxon>
        <taxon>Pseudomonadota</taxon>
        <taxon>Betaproteobacteria</taxon>
        <taxon>Burkholderiales</taxon>
        <taxon>Comamonadaceae</taxon>
        <taxon>Comamonas</taxon>
    </lineage>
</organism>
<dbReference type="InterPro" id="IPR000160">
    <property type="entry name" value="GGDEF_dom"/>
</dbReference>
<dbReference type="CDD" id="cd01949">
    <property type="entry name" value="GGDEF"/>
    <property type="match status" value="1"/>
</dbReference>
<protein>
    <recommendedName>
        <fullName evidence="1">diguanylate cyclase</fullName>
        <ecNumber evidence="1">2.7.7.65</ecNumber>
    </recommendedName>
</protein>
<comment type="catalytic activity">
    <reaction evidence="2">
        <text>2 GTP = 3',3'-c-di-GMP + 2 diphosphate</text>
        <dbReference type="Rhea" id="RHEA:24898"/>
        <dbReference type="ChEBI" id="CHEBI:33019"/>
        <dbReference type="ChEBI" id="CHEBI:37565"/>
        <dbReference type="ChEBI" id="CHEBI:58805"/>
        <dbReference type="EC" id="2.7.7.65"/>
    </reaction>
</comment>
<dbReference type="KEGG" id="aant:HUK68_17545"/>
<feature type="transmembrane region" description="Helical" evidence="3">
    <location>
        <begin position="198"/>
        <end position="221"/>
    </location>
</feature>
<feature type="domain" description="GGDEF" evidence="4">
    <location>
        <begin position="335"/>
        <end position="470"/>
    </location>
</feature>
<dbReference type="SUPFAM" id="SSF55073">
    <property type="entry name" value="Nucleotide cyclase"/>
    <property type="match status" value="1"/>
</dbReference>
<dbReference type="Pfam" id="PF00990">
    <property type="entry name" value="GGDEF"/>
    <property type="match status" value="1"/>
</dbReference>
<evidence type="ECO:0000256" key="2">
    <source>
        <dbReference type="ARBA" id="ARBA00034247"/>
    </source>
</evidence>
<evidence type="ECO:0000256" key="1">
    <source>
        <dbReference type="ARBA" id="ARBA00012528"/>
    </source>
</evidence>
<evidence type="ECO:0000313" key="5">
    <source>
        <dbReference type="EMBL" id="QKV54547.1"/>
    </source>
</evidence>
<accession>A0A6N1X5F6</accession>
<dbReference type="InterPro" id="IPR050469">
    <property type="entry name" value="Diguanylate_Cyclase"/>
</dbReference>
<keyword evidence="6" id="KW-1185">Reference proteome</keyword>
<feature type="transmembrane region" description="Helical" evidence="3">
    <location>
        <begin position="158"/>
        <end position="178"/>
    </location>
</feature>
<keyword evidence="3" id="KW-1133">Transmembrane helix</keyword>
<dbReference type="FunFam" id="3.30.70.270:FF:000001">
    <property type="entry name" value="Diguanylate cyclase domain protein"/>
    <property type="match status" value="1"/>
</dbReference>
<dbReference type="PANTHER" id="PTHR45138:SF9">
    <property type="entry name" value="DIGUANYLATE CYCLASE DGCM-RELATED"/>
    <property type="match status" value="1"/>
</dbReference>
<dbReference type="GO" id="GO:0052621">
    <property type="term" value="F:diguanylate cyclase activity"/>
    <property type="evidence" value="ECO:0007669"/>
    <property type="project" value="UniProtKB-EC"/>
</dbReference>
<dbReference type="InterPro" id="IPR043128">
    <property type="entry name" value="Rev_trsase/Diguanyl_cyclase"/>
</dbReference>
<dbReference type="AlphaFoldDB" id="A0A6N1X5F6"/>
<dbReference type="InterPro" id="IPR029787">
    <property type="entry name" value="Nucleotide_cyclase"/>
</dbReference>
<dbReference type="Gene3D" id="3.30.70.270">
    <property type="match status" value="1"/>
</dbReference>
<feature type="transmembrane region" description="Helical" evidence="3">
    <location>
        <begin position="269"/>
        <end position="290"/>
    </location>
</feature>
<reference evidence="5 6" key="1">
    <citation type="submission" date="2020-06" db="EMBL/GenBank/DDBJ databases">
        <title>Acidovorax antarctica sp. nov., isolated from Corinth ice sheet soil, Antarctic Fields Peninsula.</title>
        <authorList>
            <person name="Xu Q."/>
            <person name="Peng F."/>
        </authorList>
    </citation>
    <scope>NUCLEOTIDE SEQUENCE [LARGE SCALE GENOMIC DNA]</scope>
    <source>
        <strain evidence="5 6">16-35-5</strain>
    </source>
</reference>
<feature type="transmembrane region" description="Helical" evidence="3">
    <location>
        <begin position="123"/>
        <end position="146"/>
    </location>
</feature>
<evidence type="ECO:0000313" key="6">
    <source>
        <dbReference type="Proteomes" id="UP000509579"/>
    </source>
</evidence>
<dbReference type="SMART" id="SM00267">
    <property type="entry name" value="GGDEF"/>
    <property type="match status" value="1"/>
</dbReference>